<reference evidence="2" key="1">
    <citation type="submission" date="2022-03" db="EMBL/GenBank/DDBJ databases">
        <title>Genomic analyses of argali, domestic sheep and their hybrids provide insights into chromosomal evolution, heterosis and genetic basis of agronomic traits.</title>
        <authorList>
            <person name="Li M."/>
        </authorList>
    </citation>
    <scope>NUCLEOTIDE SEQUENCE</scope>
    <source>
        <strain evidence="2">CAU-MHL-2022a</strain>
        <tissue evidence="2">Skin</tissue>
    </source>
</reference>
<dbReference type="AlphaFoldDB" id="A0AAD4YIW0"/>
<dbReference type="EMBL" id="JAKZEL010000001">
    <property type="protein sequence ID" value="KAI4548591.1"/>
    <property type="molecule type" value="Genomic_DNA"/>
</dbReference>
<feature type="compositionally biased region" description="Basic and acidic residues" evidence="1">
    <location>
        <begin position="1"/>
        <end position="10"/>
    </location>
</feature>
<name>A0AAD4YIW0_OVIAM</name>
<sequence length="113" mass="12986">MESKESDMTCKLKQQQQQHSLNRAGQAPLSIEFLKQGYWSGLPFPSSGDLPDPGIEHTSSAETELDIWSNVEKIFKRDVEWHLLPELSVELEIVIIRHDNLFFRHLAGQQEKA</sequence>
<feature type="compositionally biased region" description="Polar residues" evidence="1">
    <location>
        <begin position="12"/>
        <end position="23"/>
    </location>
</feature>
<protein>
    <submittedName>
        <fullName evidence="2">Uncharacterized protein</fullName>
    </submittedName>
</protein>
<evidence type="ECO:0000256" key="1">
    <source>
        <dbReference type="SAM" id="MobiDB-lite"/>
    </source>
</evidence>
<evidence type="ECO:0000313" key="2">
    <source>
        <dbReference type="EMBL" id="KAI4548591.1"/>
    </source>
</evidence>
<comment type="caution">
    <text evidence="2">The sequence shown here is derived from an EMBL/GenBank/DDBJ whole genome shotgun (WGS) entry which is preliminary data.</text>
</comment>
<gene>
    <name evidence="2" type="ORF">MG293_000921</name>
</gene>
<accession>A0AAD4YIW0</accession>
<feature type="region of interest" description="Disordered" evidence="1">
    <location>
        <begin position="1"/>
        <end position="23"/>
    </location>
</feature>
<proteinExistence type="predicted"/>
<evidence type="ECO:0000313" key="3">
    <source>
        <dbReference type="Proteomes" id="UP001214576"/>
    </source>
</evidence>
<keyword evidence="3" id="KW-1185">Reference proteome</keyword>
<dbReference type="Proteomes" id="UP001214576">
    <property type="component" value="Unassembled WGS sequence"/>
</dbReference>
<organism evidence="2 3">
    <name type="scientific">Ovis ammon polii</name>
    <dbReference type="NCBI Taxonomy" id="230172"/>
    <lineage>
        <taxon>Eukaryota</taxon>
        <taxon>Metazoa</taxon>
        <taxon>Chordata</taxon>
        <taxon>Craniata</taxon>
        <taxon>Vertebrata</taxon>
        <taxon>Euteleostomi</taxon>
        <taxon>Mammalia</taxon>
        <taxon>Eutheria</taxon>
        <taxon>Laurasiatheria</taxon>
        <taxon>Artiodactyla</taxon>
        <taxon>Ruminantia</taxon>
        <taxon>Pecora</taxon>
        <taxon>Bovidae</taxon>
        <taxon>Caprinae</taxon>
        <taxon>Ovis</taxon>
    </lineage>
</organism>